<feature type="region of interest" description="Disordered" evidence="1">
    <location>
        <begin position="418"/>
        <end position="438"/>
    </location>
</feature>
<keyword evidence="4" id="KW-1185">Reference proteome</keyword>
<evidence type="ECO:0000313" key="3">
    <source>
        <dbReference type="EMBL" id="KAK0167784.1"/>
    </source>
</evidence>
<feature type="region of interest" description="Disordered" evidence="1">
    <location>
        <begin position="320"/>
        <end position="344"/>
    </location>
</feature>
<reference evidence="3" key="1">
    <citation type="journal article" date="2023" name="bioRxiv">
        <title>Scaffold-level genome assemblies of two parasitoid biocontrol wasps reveal the parthenogenesis mechanism and an associated novel virus.</title>
        <authorList>
            <person name="Inwood S."/>
            <person name="Skelly J."/>
            <person name="Guhlin J."/>
            <person name="Harrop T."/>
            <person name="Goldson S."/>
            <person name="Dearden P."/>
        </authorList>
    </citation>
    <scope>NUCLEOTIDE SEQUENCE</scope>
    <source>
        <strain evidence="3">Lincoln</strain>
        <tissue evidence="3">Whole body</tissue>
    </source>
</reference>
<evidence type="ECO:0000256" key="1">
    <source>
        <dbReference type="SAM" id="MobiDB-lite"/>
    </source>
</evidence>
<reference evidence="3" key="2">
    <citation type="submission" date="2023-03" db="EMBL/GenBank/DDBJ databases">
        <authorList>
            <person name="Inwood S.N."/>
            <person name="Skelly J.G."/>
            <person name="Guhlin J."/>
            <person name="Harrop T.W.R."/>
            <person name="Goldson S.G."/>
            <person name="Dearden P.K."/>
        </authorList>
    </citation>
    <scope>NUCLEOTIDE SEQUENCE</scope>
    <source>
        <strain evidence="3">Lincoln</strain>
        <tissue evidence="3">Whole body</tissue>
    </source>
</reference>
<keyword evidence="2" id="KW-0472">Membrane</keyword>
<keyword evidence="2" id="KW-0812">Transmembrane</keyword>
<accession>A0AA39KNC2</accession>
<keyword evidence="2" id="KW-1133">Transmembrane helix</keyword>
<dbReference type="Proteomes" id="UP001168972">
    <property type="component" value="Unassembled WGS sequence"/>
</dbReference>
<organism evidence="3 4">
    <name type="scientific">Microctonus hyperodae</name>
    <name type="common">Parasitoid wasp</name>
    <dbReference type="NCBI Taxonomy" id="165561"/>
    <lineage>
        <taxon>Eukaryota</taxon>
        <taxon>Metazoa</taxon>
        <taxon>Ecdysozoa</taxon>
        <taxon>Arthropoda</taxon>
        <taxon>Hexapoda</taxon>
        <taxon>Insecta</taxon>
        <taxon>Pterygota</taxon>
        <taxon>Neoptera</taxon>
        <taxon>Endopterygota</taxon>
        <taxon>Hymenoptera</taxon>
        <taxon>Apocrita</taxon>
        <taxon>Ichneumonoidea</taxon>
        <taxon>Braconidae</taxon>
        <taxon>Euphorinae</taxon>
        <taxon>Microctonus</taxon>
    </lineage>
</organism>
<dbReference type="EMBL" id="JAQQBR010001831">
    <property type="protein sequence ID" value="KAK0167784.1"/>
    <property type="molecule type" value="Genomic_DNA"/>
</dbReference>
<feature type="compositionally biased region" description="Basic residues" evidence="1">
    <location>
        <begin position="333"/>
        <end position="344"/>
    </location>
</feature>
<feature type="compositionally biased region" description="Basic and acidic residues" evidence="1">
    <location>
        <begin position="419"/>
        <end position="438"/>
    </location>
</feature>
<protein>
    <submittedName>
        <fullName evidence="3">Uncharacterized protein</fullName>
    </submittedName>
</protein>
<comment type="caution">
    <text evidence="3">The sequence shown here is derived from an EMBL/GenBank/DDBJ whole genome shotgun (WGS) entry which is preliminary data.</text>
</comment>
<evidence type="ECO:0000313" key="4">
    <source>
        <dbReference type="Proteomes" id="UP001168972"/>
    </source>
</evidence>
<gene>
    <name evidence="3" type="ORF">PV327_001648</name>
</gene>
<evidence type="ECO:0000256" key="2">
    <source>
        <dbReference type="SAM" id="Phobius"/>
    </source>
</evidence>
<name>A0AA39KNC2_MICHY</name>
<dbReference type="AlphaFoldDB" id="A0AA39KNC2"/>
<feature type="transmembrane region" description="Helical" evidence="2">
    <location>
        <begin position="210"/>
        <end position="233"/>
    </location>
</feature>
<proteinExistence type="predicted"/>
<sequence length="467" mass="54697">MNLNVTELEYLSNKMDPMECKKLLEAINSKSSNYDKINNKYLDSTIGMTQIDCRLNLKEWNLQYQAEKNGKSRQVMSKALRTLGRPDLVNYIERDKRLFDTSSDFLKYKIHPTINKRHLRVRNTSKRLNFLSKTKFKKEIKTEPGIRHITSREHESDTTQHEAIEIPHSIAHSILMNGLDNKIAQLLFERRKEFDEKNSSETKEKFSKHWIAFIIFLLFIIMIMFIIAMIAICKNRGSNRNRYSRETIKNKECDDNCPLMKYSSMTPDIDQRWTTNSMDSAIIKSPVQSSVSELNRPNVIPVYEEKVKNSQNSKIIMTDKQEQTHEVMNTPKSKAKRPKKKKRQNYNMRSDKIFDDISMRDRIFNSFRKNKGNCKCRKCHKGKRNETCRSNENDGKNKTINLTELSSSPQKVDTEVEEIPSKDEKIHEQIHEEKKNSPRKIEIMTSKSPRLSFPMACTNNDCDAGFS</sequence>